<dbReference type="InterPro" id="IPR006913">
    <property type="entry name" value="CENP-V/GFA"/>
</dbReference>
<keyword evidence="3" id="KW-0862">Zinc</keyword>
<dbReference type="PROSITE" id="PS51891">
    <property type="entry name" value="CENP_V_GFA"/>
    <property type="match status" value="1"/>
</dbReference>
<evidence type="ECO:0000256" key="4">
    <source>
        <dbReference type="ARBA" id="ARBA00023239"/>
    </source>
</evidence>
<dbReference type="PANTHER" id="PTHR33337:SF40">
    <property type="entry name" value="CENP-V_GFA DOMAIN-CONTAINING PROTEIN-RELATED"/>
    <property type="match status" value="1"/>
</dbReference>
<dbReference type="PANTHER" id="PTHR33337">
    <property type="entry name" value="GFA DOMAIN-CONTAINING PROTEIN"/>
    <property type="match status" value="1"/>
</dbReference>
<dbReference type="RefSeq" id="WP_124946570.1">
    <property type="nucleotide sequence ID" value="NZ_BHVT01000037.1"/>
</dbReference>
<accession>A0A4V2W1W8</accession>
<evidence type="ECO:0000256" key="1">
    <source>
        <dbReference type="ARBA" id="ARBA00005495"/>
    </source>
</evidence>
<gene>
    <name evidence="6" type="ORF">EDC63_10857</name>
</gene>
<dbReference type="Gene3D" id="3.90.1590.10">
    <property type="entry name" value="glutathione-dependent formaldehyde- activating enzyme (gfa)"/>
    <property type="match status" value="1"/>
</dbReference>
<keyword evidence="7" id="KW-1185">Reference proteome</keyword>
<evidence type="ECO:0000256" key="2">
    <source>
        <dbReference type="ARBA" id="ARBA00022723"/>
    </source>
</evidence>
<feature type="domain" description="CENP-V/GFA" evidence="5">
    <location>
        <begin position="1"/>
        <end position="116"/>
    </location>
</feature>
<protein>
    <recommendedName>
        <fullName evidence="5">CENP-V/GFA domain-containing protein</fullName>
    </recommendedName>
</protein>
<dbReference type="GO" id="GO:0016846">
    <property type="term" value="F:carbon-sulfur lyase activity"/>
    <property type="evidence" value="ECO:0007669"/>
    <property type="project" value="InterPro"/>
</dbReference>
<comment type="caution">
    <text evidence="6">The sequence shown here is derived from an EMBL/GenBank/DDBJ whole genome shotgun (WGS) entry which is preliminary data.</text>
</comment>
<comment type="similarity">
    <text evidence="1">Belongs to the Gfa family.</text>
</comment>
<dbReference type="SUPFAM" id="SSF51316">
    <property type="entry name" value="Mss4-like"/>
    <property type="match status" value="1"/>
</dbReference>
<dbReference type="AlphaFoldDB" id="A0A4V2W1W8"/>
<sequence length="141" mass="15463">MRGKCLCGKIEFEIVGAVPNLYQCHCSLCRKQGGTSSNTAAIVAKEQFRWLAGQEHISSWVKDTGFRSDFCSNCGSPVPNPLRSTPYFWVPAGLLEGDVQLKIGAHLFVGSKASWDVILSPETQYETMPELSVLLCPDTHA</sequence>
<reference evidence="6 7" key="1">
    <citation type="submission" date="2019-03" db="EMBL/GenBank/DDBJ databases">
        <title>Genomic Encyclopedia of Type Strains, Phase IV (KMG-IV): sequencing the most valuable type-strain genomes for metagenomic binning, comparative biology and taxonomic classification.</title>
        <authorList>
            <person name="Goeker M."/>
        </authorList>
    </citation>
    <scope>NUCLEOTIDE SEQUENCE [LARGE SCALE GENOMIC DNA]</scope>
    <source>
        <strain evidence="6 7">DSM 100309</strain>
    </source>
</reference>
<dbReference type="Proteomes" id="UP000295367">
    <property type="component" value="Unassembled WGS sequence"/>
</dbReference>
<evidence type="ECO:0000313" key="6">
    <source>
        <dbReference type="EMBL" id="TCV85849.1"/>
    </source>
</evidence>
<keyword evidence="2" id="KW-0479">Metal-binding</keyword>
<name>A0A4V2W1W8_9PROT</name>
<organism evidence="6 7">
    <name type="scientific">Sulfurirhabdus autotrophica</name>
    <dbReference type="NCBI Taxonomy" id="1706046"/>
    <lineage>
        <taxon>Bacteria</taxon>
        <taxon>Pseudomonadati</taxon>
        <taxon>Pseudomonadota</taxon>
        <taxon>Betaproteobacteria</taxon>
        <taxon>Nitrosomonadales</taxon>
        <taxon>Sulfuricellaceae</taxon>
        <taxon>Sulfurirhabdus</taxon>
    </lineage>
</organism>
<keyword evidence="4" id="KW-0456">Lyase</keyword>
<dbReference type="InterPro" id="IPR011057">
    <property type="entry name" value="Mss4-like_sf"/>
</dbReference>
<proteinExistence type="inferred from homology"/>
<evidence type="ECO:0000256" key="3">
    <source>
        <dbReference type="ARBA" id="ARBA00022833"/>
    </source>
</evidence>
<evidence type="ECO:0000313" key="7">
    <source>
        <dbReference type="Proteomes" id="UP000295367"/>
    </source>
</evidence>
<dbReference type="OrthoDB" id="327703at2"/>
<dbReference type="GO" id="GO:0046872">
    <property type="term" value="F:metal ion binding"/>
    <property type="evidence" value="ECO:0007669"/>
    <property type="project" value="UniProtKB-KW"/>
</dbReference>
<dbReference type="Pfam" id="PF04828">
    <property type="entry name" value="GFA"/>
    <property type="match status" value="1"/>
</dbReference>
<dbReference type="EMBL" id="SMCO01000008">
    <property type="protein sequence ID" value="TCV85849.1"/>
    <property type="molecule type" value="Genomic_DNA"/>
</dbReference>
<evidence type="ECO:0000259" key="5">
    <source>
        <dbReference type="PROSITE" id="PS51891"/>
    </source>
</evidence>